<comment type="caution">
    <text evidence="14">Lacks conserved residue(s) required for the propagation of feature annotation.</text>
</comment>
<evidence type="ECO:0000256" key="2">
    <source>
        <dbReference type="ARBA" id="ARBA00004496"/>
    </source>
</evidence>
<evidence type="ECO:0000256" key="10">
    <source>
        <dbReference type="ARBA" id="ARBA00023157"/>
    </source>
</evidence>
<dbReference type="InterPro" id="IPR018097">
    <property type="entry name" value="EGF_Ca-bd_CS"/>
</dbReference>
<keyword evidence="10 14" id="KW-1015">Disulfide bond</keyword>
<evidence type="ECO:0000256" key="4">
    <source>
        <dbReference type="ARBA" id="ARBA00022536"/>
    </source>
</evidence>
<sequence>MDSHTAKYLGCFFWPLVVCLPLAQGAACKPGCHPVNGFCEVFNECRCRFGWQGPLCDRCVPFPGCLHGTCVKPGQCMCEEGWIGSRCDTVVHPCSSKPCSNYSKNCVETGNGGYTCLCAHGYMGKNCHMKKGPCIVNGSPCQNGGSCLDDDGFAPYASCVCSPGFTGQFCELDIDDCEPNPCENGGTCADIGKSFRCSCPIGYGAEPESSNRWPKRCNRNSSYGLVSTENERRKGQGFDYHGHHAYVFWTEFKGTVAWH</sequence>
<evidence type="ECO:0000256" key="3">
    <source>
        <dbReference type="ARBA" id="ARBA00022490"/>
    </source>
</evidence>
<evidence type="ECO:0000256" key="9">
    <source>
        <dbReference type="ARBA" id="ARBA00023136"/>
    </source>
</evidence>
<accession>A0A6I9YMB8</accession>
<dbReference type="PROSITE" id="PS00022">
    <property type="entry name" value="EGF_1"/>
    <property type="match status" value="4"/>
</dbReference>
<dbReference type="PANTHER" id="PTHR24049">
    <property type="entry name" value="CRUMBS FAMILY MEMBER"/>
    <property type="match status" value="1"/>
</dbReference>
<dbReference type="InterPro" id="IPR000152">
    <property type="entry name" value="EGF-type_Asp/Asn_hydroxyl_site"/>
</dbReference>
<name>A0A6I9YMB8_9SAUR</name>
<dbReference type="Pfam" id="PF21700">
    <property type="entry name" value="EGF_DL_JAG"/>
    <property type="match status" value="1"/>
</dbReference>
<dbReference type="GO" id="GO:0016020">
    <property type="term" value="C:membrane"/>
    <property type="evidence" value="ECO:0007669"/>
    <property type="project" value="UniProtKB-SubCell"/>
</dbReference>
<proteinExistence type="predicted"/>
<feature type="domain" description="EGF-like" evidence="16">
    <location>
        <begin position="173"/>
        <end position="206"/>
    </location>
</feature>
<dbReference type="AlphaFoldDB" id="A0A6I9YMB8"/>
<dbReference type="SMART" id="SM00179">
    <property type="entry name" value="EGF_CA"/>
    <property type="match status" value="3"/>
</dbReference>
<keyword evidence="8" id="KW-1133">Transmembrane helix</keyword>
<dbReference type="Proteomes" id="UP000504617">
    <property type="component" value="Unplaced"/>
</dbReference>
<organism evidence="17 18">
    <name type="scientific">Thamnophis sirtalis</name>
    <dbReference type="NCBI Taxonomy" id="35019"/>
    <lineage>
        <taxon>Eukaryota</taxon>
        <taxon>Metazoa</taxon>
        <taxon>Chordata</taxon>
        <taxon>Craniata</taxon>
        <taxon>Vertebrata</taxon>
        <taxon>Euteleostomi</taxon>
        <taxon>Lepidosauria</taxon>
        <taxon>Squamata</taxon>
        <taxon>Bifurcata</taxon>
        <taxon>Unidentata</taxon>
        <taxon>Episquamata</taxon>
        <taxon>Toxicofera</taxon>
        <taxon>Serpentes</taxon>
        <taxon>Colubroidea</taxon>
        <taxon>Colubridae</taxon>
        <taxon>Natricinae</taxon>
        <taxon>Thamnophis</taxon>
    </lineage>
</organism>
<dbReference type="FunFam" id="2.10.25.10:FF:000321">
    <property type="entry name" value="Protein delta homolog 1"/>
    <property type="match status" value="1"/>
</dbReference>
<evidence type="ECO:0000256" key="12">
    <source>
        <dbReference type="ARBA" id="ARBA00061973"/>
    </source>
</evidence>
<evidence type="ECO:0000256" key="14">
    <source>
        <dbReference type="PROSITE-ProRule" id="PRU00076"/>
    </source>
</evidence>
<keyword evidence="6 15" id="KW-0732">Signal</keyword>
<evidence type="ECO:0000256" key="11">
    <source>
        <dbReference type="ARBA" id="ARBA00023180"/>
    </source>
</evidence>
<feature type="domain" description="EGF-like" evidence="16">
    <location>
        <begin position="90"/>
        <end position="128"/>
    </location>
</feature>
<dbReference type="SUPFAM" id="SSF57196">
    <property type="entry name" value="EGF/Laminin"/>
    <property type="match status" value="2"/>
</dbReference>
<evidence type="ECO:0000256" key="7">
    <source>
        <dbReference type="ARBA" id="ARBA00022737"/>
    </source>
</evidence>
<dbReference type="OrthoDB" id="6130531at2759"/>
<feature type="domain" description="EGF-like" evidence="16">
    <location>
        <begin position="24"/>
        <end position="57"/>
    </location>
</feature>
<keyword evidence="7" id="KW-0677">Repeat</keyword>
<evidence type="ECO:0000256" key="6">
    <source>
        <dbReference type="ARBA" id="ARBA00022729"/>
    </source>
</evidence>
<dbReference type="FunFam" id="2.10.25.10:FF:000018">
    <property type="entry name" value="Delta-like 1"/>
    <property type="match status" value="1"/>
</dbReference>
<dbReference type="FunFam" id="2.10.25.10:FF:000118">
    <property type="entry name" value="protein delta homolog 2"/>
    <property type="match status" value="1"/>
</dbReference>
<evidence type="ECO:0000256" key="13">
    <source>
        <dbReference type="ARBA" id="ARBA00072386"/>
    </source>
</evidence>
<comment type="subcellular location">
    <subcellularLocation>
        <location evidence="2">Cytoplasm</location>
    </subcellularLocation>
    <subcellularLocation>
        <location evidence="1">Membrane</location>
        <topology evidence="1">Single-pass type I membrane protein</topology>
    </subcellularLocation>
</comment>
<dbReference type="Gene3D" id="2.10.25.10">
    <property type="entry name" value="Laminin"/>
    <property type="match status" value="4"/>
</dbReference>
<gene>
    <name evidence="18" type="primary">LOC106551658</name>
</gene>
<feature type="disulfide bond" evidence="14">
    <location>
        <begin position="161"/>
        <end position="170"/>
    </location>
</feature>
<dbReference type="GO" id="GO:0005737">
    <property type="term" value="C:cytoplasm"/>
    <property type="evidence" value="ECO:0007669"/>
    <property type="project" value="UniProtKB-SubCell"/>
</dbReference>
<dbReference type="RefSeq" id="XP_013925276.1">
    <property type="nucleotide sequence ID" value="XM_014069801.1"/>
</dbReference>
<comment type="subunit">
    <text evidence="12">Monomer. Interacts with SH3RF2.</text>
</comment>
<dbReference type="PROSITE" id="PS01186">
    <property type="entry name" value="EGF_2"/>
    <property type="match status" value="3"/>
</dbReference>
<reference evidence="18" key="1">
    <citation type="submission" date="2025-08" db="UniProtKB">
        <authorList>
            <consortium name="RefSeq"/>
        </authorList>
    </citation>
    <scope>IDENTIFICATION</scope>
    <source>
        <tissue evidence="18">Skeletal muscle</tissue>
    </source>
</reference>
<evidence type="ECO:0000256" key="5">
    <source>
        <dbReference type="ARBA" id="ARBA00022692"/>
    </source>
</evidence>
<feature type="signal peptide" evidence="15">
    <location>
        <begin position="1"/>
        <end position="25"/>
    </location>
</feature>
<keyword evidence="5" id="KW-0812">Transmembrane</keyword>
<keyword evidence="17" id="KW-1185">Reference proteome</keyword>
<dbReference type="PROSITE" id="PS50026">
    <property type="entry name" value="EGF_3"/>
    <property type="match status" value="4"/>
</dbReference>
<dbReference type="GeneID" id="106551658"/>
<dbReference type="InterPro" id="IPR001881">
    <property type="entry name" value="EGF-like_Ca-bd_dom"/>
</dbReference>
<feature type="disulfide bond" evidence="14">
    <location>
        <begin position="47"/>
        <end position="56"/>
    </location>
</feature>
<feature type="disulfide bond" evidence="14">
    <location>
        <begin position="118"/>
        <end position="127"/>
    </location>
</feature>
<dbReference type="CDD" id="cd00054">
    <property type="entry name" value="EGF_CA"/>
    <property type="match status" value="1"/>
</dbReference>
<dbReference type="PROSITE" id="PS01187">
    <property type="entry name" value="EGF_CA"/>
    <property type="match status" value="1"/>
</dbReference>
<keyword evidence="4 14" id="KW-0245">EGF-like domain</keyword>
<evidence type="ECO:0000256" key="15">
    <source>
        <dbReference type="SAM" id="SignalP"/>
    </source>
</evidence>
<evidence type="ECO:0000256" key="8">
    <source>
        <dbReference type="ARBA" id="ARBA00022989"/>
    </source>
</evidence>
<keyword evidence="3" id="KW-0963">Cytoplasm</keyword>
<evidence type="ECO:0000256" key="1">
    <source>
        <dbReference type="ARBA" id="ARBA00004479"/>
    </source>
</evidence>
<dbReference type="SMART" id="SM00181">
    <property type="entry name" value="EGF"/>
    <property type="match status" value="5"/>
</dbReference>
<evidence type="ECO:0000259" key="16">
    <source>
        <dbReference type="PROSITE" id="PS50026"/>
    </source>
</evidence>
<feature type="chain" id="PRO_5027003347" description="Protein delta homolog 1" evidence="15">
    <location>
        <begin position="26"/>
        <end position="259"/>
    </location>
</feature>
<keyword evidence="11" id="KW-0325">Glycoprotein</keyword>
<evidence type="ECO:0000313" key="18">
    <source>
        <dbReference type="RefSeq" id="XP_013925276.1"/>
    </source>
</evidence>
<dbReference type="PANTHER" id="PTHR24049:SF35">
    <property type="entry name" value="EGF-LIKE DOMAIN-CONTAINING PROTEIN"/>
    <property type="match status" value="1"/>
</dbReference>
<keyword evidence="9" id="KW-0472">Membrane</keyword>
<feature type="disulfide bond" evidence="14">
    <location>
        <begin position="99"/>
        <end position="116"/>
    </location>
</feature>
<dbReference type="Pfam" id="PF00008">
    <property type="entry name" value="EGF"/>
    <property type="match status" value="2"/>
</dbReference>
<dbReference type="InterPro" id="IPR000742">
    <property type="entry name" value="EGF"/>
</dbReference>
<dbReference type="PROSITE" id="PS00010">
    <property type="entry name" value="ASX_HYDROXYL"/>
    <property type="match status" value="1"/>
</dbReference>
<protein>
    <recommendedName>
        <fullName evidence="13">Protein delta homolog 1</fullName>
    </recommendedName>
</protein>
<evidence type="ECO:0000313" key="17">
    <source>
        <dbReference type="Proteomes" id="UP000504617"/>
    </source>
</evidence>
<feature type="domain" description="EGF-like" evidence="16">
    <location>
        <begin position="130"/>
        <end position="171"/>
    </location>
</feature>
<dbReference type="InterPro" id="IPR051022">
    <property type="entry name" value="Notch_Cell-Fate_Det"/>
</dbReference>
<dbReference type="GO" id="GO:0005509">
    <property type="term" value="F:calcium ion binding"/>
    <property type="evidence" value="ECO:0007669"/>
    <property type="project" value="InterPro"/>
</dbReference>